<accession>A0AAD7FKY2</accession>
<feature type="transmembrane region" description="Helical" evidence="2">
    <location>
        <begin position="86"/>
        <end position="104"/>
    </location>
</feature>
<dbReference type="Proteomes" id="UP001221142">
    <property type="component" value="Unassembled WGS sequence"/>
</dbReference>
<feature type="transmembrane region" description="Helical" evidence="2">
    <location>
        <begin position="6"/>
        <end position="25"/>
    </location>
</feature>
<evidence type="ECO:0000256" key="2">
    <source>
        <dbReference type="SAM" id="Phobius"/>
    </source>
</evidence>
<organism evidence="3 4">
    <name type="scientific">Roridomyces roridus</name>
    <dbReference type="NCBI Taxonomy" id="1738132"/>
    <lineage>
        <taxon>Eukaryota</taxon>
        <taxon>Fungi</taxon>
        <taxon>Dikarya</taxon>
        <taxon>Basidiomycota</taxon>
        <taxon>Agaricomycotina</taxon>
        <taxon>Agaricomycetes</taxon>
        <taxon>Agaricomycetidae</taxon>
        <taxon>Agaricales</taxon>
        <taxon>Marasmiineae</taxon>
        <taxon>Mycenaceae</taxon>
        <taxon>Roridomyces</taxon>
    </lineage>
</organism>
<protein>
    <submittedName>
        <fullName evidence="3">Uncharacterized protein</fullName>
    </submittedName>
</protein>
<gene>
    <name evidence="3" type="ORF">FB45DRAFT_751509</name>
</gene>
<keyword evidence="2" id="KW-0472">Membrane</keyword>
<keyword evidence="4" id="KW-1185">Reference proteome</keyword>
<proteinExistence type="predicted"/>
<name>A0AAD7FKY2_9AGAR</name>
<feature type="region of interest" description="Disordered" evidence="1">
    <location>
        <begin position="238"/>
        <end position="261"/>
    </location>
</feature>
<feature type="non-terminal residue" evidence="3">
    <location>
        <position position="1"/>
    </location>
</feature>
<evidence type="ECO:0000313" key="3">
    <source>
        <dbReference type="EMBL" id="KAJ7624879.1"/>
    </source>
</evidence>
<comment type="caution">
    <text evidence="3">The sequence shown here is derived from an EMBL/GenBank/DDBJ whole genome shotgun (WGS) entry which is preliminary data.</text>
</comment>
<sequence length="261" mass="29386">CRMYYLIHQIILVLTQFVVSAVLIIRTYALYGRDKRILALLLTGAVCLIAALSWAEQGQQSIPDSLFPGCNLGITLQRSVHIIDLSVSWIAVFLFDTLILSLTVRRTYLLRRELGGGSMPLHMLIARDYFAMALANLTNIITYYVCSVSRRISSTHIHSHMTQPLLRGSLATFSNCVSVSIMSRLMLNLHEEASTGILSEFTVDHTSLVMSPRPVSDCRQQRPSIIPPIRQVSELRMPEFSDDPGESNPERIEEVLRDRVV</sequence>
<keyword evidence="2" id="KW-0812">Transmembrane</keyword>
<dbReference type="AlphaFoldDB" id="A0AAD7FKY2"/>
<reference evidence="3" key="1">
    <citation type="submission" date="2023-03" db="EMBL/GenBank/DDBJ databases">
        <title>Massive genome expansion in bonnet fungi (Mycena s.s.) driven by repeated elements and novel gene families across ecological guilds.</title>
        <authorList>
            <consortium name="Lawrence Berkeley National Laboratory"/>
            <person name="Harder C.B."/>
            <person name="Miyauchi S."/>
            <person name="Viragh M."/>
            <person name="Kuo A."/>
            <person name="Thoen E."/>
            <person name="Andreopoulos B."/>
            <person name="Lu D."/>
            <person name="Skrede I."/>
            <person name="Drula E."/>
            <person name="Henrissat B."/>
            <person name="Morin E."/>
            <person name="Kohler A."/>
            <person name="Barry K."/>
            <person name="LaButti K."/>
            <person name="Morin E."/>
            <person name="Salamov A."/>
            <person name="Lipzen A."/>
            <person name="Mereny Z."/>
            <person name="Hegedus B."/>
            <person name="Baldrian P."/>
            <person name="Stursova M."/>
            <person name="Weitz H."/>
            <person name="Taylor A."/>
            <person name="Grigoriev I.V."/>
            <person name="Nagy L.G."/>
            <person name="Martin F."/>
            <person name="Kauserud H."/>
        </authorList>
    </citation>
    <scope>NUCLEOTIDE SEQUENCE</scope>
    <source>
        <strain evidence="3">9284</strain>
    </source>
</reference>
<evidence type="ECO:0000313" key="4">
    <source>
        <dbReference type="Proteomes" id="UP001221142"/>
    </source>
</evidence>
<feature type="transmembrane region" description="Helical" evidence="2">
    <location>
        <begin position="37"/>
        <end position="55"/>
    </location>
</feature>
<evidence type="ECO:0000256" key="1">
    <source>
        <dbReference type="SAM" id="MobiDB-lite"/>
    </source>
</evidence>
<keyword evidence="2" id="KW-1133">Transmembrane helix</keyword>
<feature type="compositionally biased region" description="Basic and acidic residues" evidence="1">
    <location>
        <begin position="248"/>
        <end position="261"/>
    </location>
</feature>
<dbReference type="EMBL" id="JARKIF010000013">
    <property type="protein sequence ID" value="KAJ7624879.1"/>
    <property type="molecule type" value="Genomic_DNA"/>
</dbReference>